<dbReference type="HOGENOM" id="CLU_079663_0_0_1"/>
<keyword evidence="1" id="KW-0812">Transmembrane</keyword>
<name>H3B3Y0_LATCH</name>
<dbReference type="Bgee" id="ENSLACG00000014629">
    <property type="expression patterns" value="Expressed in muscle tissue and 1 other cell type or tissue"/>
</dbReference>
<dbReference type="PANTHER" id="PTHR36132">
    <property type="entry name" value="TRANSMEMBRANE PROTEIN 221"/>
    <property type="match status" value="1"/>
</dbReference>
<feature type="transmembrane region" description="Helical" evidence="1">
    <location>
        <begin position="12"/>
        <end position="34"/>
    </location>
</feature>
<proteinExistence type="predicted"/>
<dbReference type="PANTHER" id="PTHR36132:SF1">
    <property type="entry name" value="TRANSMEMBRANE PROTEIN 221"/>
    <property type="match status" value="1"/>
</dbReference>
<feature type="transmembrane region" description="Helical" evidence="1">
    <location>
        <begin position="54"/>
        <end position="81"/>
    </location>
</feature>
<dbReference type="Pfam" id="PF15038">
    <property type="entry name" value="Jiraiya"/>
    <property type="match status" value="1"/>
</dbReference>
<evidence type="ECO:0000256" key="1">
    <source>
        <dbReference type="SAM" id="Phobius"/>
    </source>
</evidence>
<dbReference type="EMBL" id="AFYH01102637">
    <property type="status" value="NOT_ANNOTATED_CDS"/>
    <property type="molecule type" value="Genomic_DNA"/>
</dbReference>
<reference evidence="2" key="2">
    <citation type="submission" date="2025-08" db="UniProtKB">
        <authorList>
            <consortium name="Ensembl"/>
        </authorList>
    </citation>
    <scope>IDENTIFICATION</scope>
</reference>
<dbReference type="Ensembl" id="ENSLACT00000016715.1">
    <property type="protein sequence ID" value="ENSLACP00000016601.1"/>
    <property type="gene ID" value="ENSLACG00000014629.1"/>
</dbReference>
<protein>
    <submittedName>
        <fullName evidence="2">Transmembrane protein 221</fullName>
    </submittedName>
</protein>
<dbReference type="EMBL" id="AFYH01102636">
    <property type="status" value="NOT_ANNOTATED_CDS"/>
    <property type="molecule type" value="Genomic_DNA"/>
</dbReference>
<dbReference type="InterPro" id="IPR029201">
    <property type="entry name" value="Jiraiya"/>
</dbReference>
<evidence type="ECO:0000313" key="2">
    <source>
        <dbReference type="Ensembl" id="ENSLACP00000016601.1"/>
    </source>
</evidence>
<sequence>MPSSYTQRSLTVLVLFGLLAALMAVLSVILIFQLQSNQTEIKDSSPSRFSAEAIRILLPVATVLTALALTLNLSCVIVCLLHSCFTTEVCRGDSEPDSCRSDWFLLDSRTIRHVAIGLFCLGISVYLAALSIYMLLLFEIESGIASACILSSGVIVLLVTVLHSLIKASHAVQRSRAELTNTMFENDSAQGEDLNTPDLNSNKEVVKPRLRPDIHREFSYPPYVEQKPQYLSPTASQMVSTSEKEAYNAPRMHRTLSAESGLLQAQAKPWNGVTHEMRTVLAHKPGVAGKDSTLV</sequence>
<dbReference type="EMBL" id="AFYH01102638">
    <property type="status" value="NOT_ANNOTATED_CDS"/>
    <property type="molecule type" value="Genomic_DNA"/>
</dbReference>
<gene>
    <name evidence="2" type="primary">TMEM221</name>
</gene>
<dbReference type="InterPro" id="IPR053101">
    <property type="entry name" value="TM221"/>
</dbReference>
<keyword evidence="1" id="KW-1133">Transmembrane helix</keyword>
<reference evidence="3" key="1">
    <citation type="submission" date="2011-08" db="EMBL/GenBank/DDBJ databases">
        <title>The draft genome of Latimeria chalumnae.</title>
        <authorList>
            <person name="Di Palma F."/>
            <person name="Alfoldi J."/>
            <person name="Johnson J."/>
            <person name="Berlin A."/>
            <person name="Gnerre S."/>
            <person name="Jaffe D."/>
            <person name="MacCallum I."/>
            <person name="Young S."/>
            <person name="Walker B.J."/>
            <person name="Lander E."/>
            <person name="Lindblad-Toh K."/>
        </authorList>
    </citation>
    <scope>NUCLEOTIDE SEQUENCE [LARGE SCALE GENOMIC DNA]</scope>
    <source>
        <strain evidence="3">Wild caught</strain>
    </source>
</reference>
<accession>H3B3Y0</accession>
<keyword evidence="1" id="KW-0472">Membrane</keyword>
<reference evidence="2" key="3">
    <citation type="submission" date="2025-09" db="UniProtKB">
        <authorList>
            <consortium name="Ensembl"/>
        </authorList>
    </citation>
    <scope>IDENTIFICATION</scope>
</reference>
<organism evidence="2 3">
    <name type="scientific">Latimeria chalumnae</name>
    <name type="common">Coelacanth</name>
    <dbReference type="NCBI Taxonomy" id="7897"/>
    <lineage>
        <taxon>Eukaryota</taxon>
        <taxon>Metazoa</taxon>
        <taxon>Chordata</taxon>
        <taxon>Craniata</taxon>
        <taxon>Vertebrata</taxon>
        <taxon>Euteleostomi</taxon>
        <taxon>Coelacanthiformes</taxon>
        <taxon>Coelacanthidae</taxon>
        <taxon>Latimeria</taxon>
    </lineage>
</organism>
<keyword evidence="3" id="KW-1185">Reference proteome</keyword>
<evidence type="ECO:0000313" key="3">
    <source>
        <dbReference type="Proteomes" id="UP000008672"/>
    </source>
</evidence>
<dbReference type="Proteomes" id="UP000008672">
    <property type="component" value="Unassembled WGS sequence"/>
</dbReference>
<feature type="transmembrane region" description="Helical" evidence="1">
    <location>
        <begin position="144"/>
        <end position="166"/>
    </location>
</feature>
<feature type="transmembrane region" description="Helical" evidence="1">
    <location>
        <begin position="114"/>
        <end position="138"/>
    </location>
</feature>
<dbReference type="AlphaFoldDB" id="H3B3Y0"/>
<dbReference type="GeneTree" id="ENSGT00940000165199"/>